<feature type="region of interest" description="Disordered" evidence="1">
    <location>
        <begin position="329"/>
        <end position="374"/>
    </location>
</feature>
<feature type="compositionally biased region" description="Basic and acidic residues" evidence="1">
    <location>
        <begin position="348"/>
        <end position="374"/>
    </location>
</feature>
<organism evidence="3 5">
    <name type="scientific">Perkinsus olseni</name>
    <name type="common">Perkinsus atlanticus</name>
    <dbReference type="NCBI Taxonomy" id="32597"/>
    <lineage>
        <taxon>Eukaryota</taxon>
        <taxon>Sar</taxon>
        <taxon>Alveolata</taxon>
        <taxon>Perkinsozoa</taxon>
        <taxon>Perkinsea</taxon>
        <taxon>Perkinsida</taxon>
        <taxon>Perkinsidae</taxon>
        <taxon>Perkinsus</taxon>
    </lineage>
</organism>
<feature type="compositionally biased region" description="Low complexity" evidence="1">
    <location>
        <begin position="330"/>
        <end position="341"/>
    </location>
</feature>
<evidence type="ECO:0000313" key="2">
    <source>
        <dbReference type="EMBL" id="KAF4710609.1"/>
    </source>
</evidence>
<gene>
    <name evidence="3" type="ORF">FOZ62_003927</name>
    <name evidence="2" type="ORF">FOZ63_005206</name>
</gene>
<accession>A0A7J6SN01</accession>
<evidence type="ECO:0000313" key="5">
    <source>
        <dbReference type="Proteomes" id="UP000574390"/>
    </source>
</evidence>
<name>A0A7J6SN01_PEROL</name>
<reference evidence="4 5" key="1">
    <citation type="submission" date="2020-04" db="EMBL/GenBank/DDBJ databases">
        <title>Perkinsus olseni comparative genomics.</title>
        <authorList>
            <person name="Bogema D.R."/>
        </authorList>
    </citation>
    <scope>NUCLEOTIDE SEQUENCE [LARGE SCALE GENOMIC DNA]</scope>
    <source>
        <strain evidence="3">ATCC PRA-205</strain>
        <strain evidence="2 4">ATCC PRA-207</strain>
    </source>
</reference>
<protein>
    <submittedName>
        <fullName evidence="3">Uncharacterized protein</fullName>
    </submittedName>
</protein>
<dbReference type="Proteomes" id="UP000553632">
    <property type="component" value="Unassembled WGS sequence"/>
</dbReference>
<keyword evidence="4" id="KW-1185">Reference proteome</keyword>
<evidence type="ECO:0000313" key="3">
    <source>
        <dbReference type="EMBL" id="KAF4734314.1"/>
    </source>
</evidence>
<dbReference type="EMBL" id="JABANO010031211">
    <property type="protein sequence ID" value="KAF4710609.1"/>
    <property type="molecule type" value="Genomic_DNA"/>
</dbReference>
<proteinExistence type="predicted"/>
<evidence type="ECO:0000256" key="1">
    <source>
        <dbReference type="SAM" id="MobiDB-lite"/>
    </source>
</evidence>
<dbReference type="EMBL" id="JABANM010013450">
    <property type="protein sequence ID" value="KAF4734314.1"/>
    <property type="molecule type" value="Genomic_DNA"/>
</dbReference>
<evidence type="ECO:0000313" key="4">
    <source>
        <dbReference type="Proteomes" id="UP000553632"/>
    </source>
</evidence>
<sequence length="374" mass="40967">MGAVPSRVSTPVFVISSLVTQSVSGTQAQVYLAKFDHWKPPVGRYTSTSTGVEDLDELVVEIRRDSKGRSQATFTFLSSNGELETRPGEILRAKWGDPLTSHNCYVPRTGAWIWRSTWGPLGVVCAQTVAVCPPTDGTDAMRIVLNRASYYTPLAIVIRVVRAADLTHESMQSMAPFRRLVYPGIYVSNSPTISGVSRLQVEIKTERSQGRRTGEVKFTVIQNGEMFSSRFVRFSIVPPARDSPVRTFLNSADCLKMDTESHTPTAGGDGSNTPIFSVDDVVSKLGAPGEVSRVTIAICPTSSDDTLSIVLNKYSWLAGELRAINVTRDPSPAVNNPSSNPRMAMKRPVVDQETVRKVGTKREKRVDDEVKASQ</sequence>
<dbReference type="AlphaFoldDB" id="A0A7J6SN01"/>
<dbReference type="Proteomes" id="UP000574390">
    <property type="component" value="Unassembled WGS sequence"/>
</dbReference>
<comment type="caution">
    <text evidence="3">The sequence shown here is derived from an EMBL/GenBank/DDBJ whole genome shotgun (WGS) entry which is preliminary data.</text>
</comment>